<dbReference type="PANTHER" id="PTHR18866:SF128">
    <property type="entry name" value="UREA AMIDOLYASE"/>
    <property type="match status" value="1"/>
</dbReference>
<dbReference type="Proteomes" id="UP000000292">
    <property type="component" value="Chromosome"/>
</dbReference>
<evidence type="ECO:0000256" key="1">
    <source>
        <dbReference type="ARBA" id="ARBA00001953"/>
    </source>
</evidence>
<dbReference type="NCBIfam" id="TIGR00724">
    <property type="entry name" value="urea_amlyse_rel"/>
    <property type="match status" value="1"/>
</dbReference>
<protein>
    <submittedName>
        <fullName evidence="11">Urea carboxylase</fullName>
    </submittedName>
</protein>
<dbReference type="InterPro" id="IPR003778">
    <property type="entry name" value="CT_A_B"/>
</dbReference>
<dbReference type="InterPro" id="IPR016185">
    <property type="entry name" value="PreATP-grasp_dom_sf"/>
</dbReference>
<comment type="cofactor">
    <cofactor evidence="1">
        <name>biotin</name>
        <dbReference type="ChEBI" id="CHEBI:57586"/>
    </cofactor>
</comment>
<dbReference type="PROSITE" id="PS00866">
    <property type="entry name" value="CPSASE_1"/>
    <property type="match status" value="1"/>
</dbReference>
<keyword evidence="5 7" id="KW-0067">ATP-binding</keyword>
<dbReference type="InterPro" id="IPR011764">
    <property type="entry name" value="Biotin_carboxylation_dom"/>
</dbReference>
<dbReference type="PATRIC" id="fig|1048834.4.peg.701"/>
<dbReference type="PROSITE" id="PS00867">
    <property type="entry name" value="CPSASE_2"/>
    <property type="match status" value="1"/>
</dbReference>
<dbReference type="STRING" id="1048834.TC41_0744"/>
<dbReference type="Gene3D" id="3.30.1360.40">
    <property type="match status" value="1"/>
</dbReference>
<evidence type="ECO:0000256" key="7">
    <source>
        <dbReference type="PROSITE-ProRule" id="PRU00409"/>
    </source>
</evidence>
<name>F8IEI8_ALIAT</name>
<dbReference type="GO" id="GO:0005524">
    <property type="term" value="F:ATP binding"/>
    <property type="evidence" value="ECO:0007669"/>
    <property type="project" value="UniProtKB-UniRule"/>
</dbReference>
<dbReference type="eggNOG" id="COG0439">
    <property type="taxonomic scope" value="Bacteria"/>
</dbReference>
<dbReference type="Gene3D" id="2.40.50.100">
    <property type="match status" value="1"/>
</dbReference>
<gene>
    <name evidence="11" type="ordered locus">TC41_0744</name>
</gene>
<keyword evidence="3 7" id="KW-0547">Nucleotide-binding</keyword>
<dbReference type="SUPFAM" id="SSF160467">
    <property type="entry name" value="PH0987 N-terminal domain-like"/>
    <property type="match status" value="1"/>
</dbReference>
<dbReference type="InterPro" id="IPR000089">
    <property type="entry name" value="Biotin_lipoyl"/>
</dbReference>
<dbReference type="SMART" id="SM00878">
    <property type="entry name" value="Biotin_carb_C"/>
    <property type="match status" value="1"/>
</dbReference>
<dbReference type="InterPro" id="IPR011761">
    <property type="entry name" value="ATP-grasp"/>
</dbReference>
<dbReference type="InterPro" id="IPR003833">
    <property type="entry name" value="CT_C_D"/>
</dbReference>
<dbReference type="SMART" id="SM00797">
    <property type="entry name" value="AHS2"/>
    <property type="match status" value="1"/>
</dbReference>
<evidence type="ECO:0000259" key="10">
    <source>
        <dbReference type="PROSITE" id="PS50979"/>
    </source>
</evidence>
<evidence type="ECO:0000256" key="3">
    <source>
        <dbReference type="ARBA" id="ARBA00022741"/>
    </source>
</evidence>
<dbReference type="Pfam" id="PF02626">
    <property type="entry name" value="CT_A_B"/>
    <property type="match status" value="1"/>
</dbReference>
<dbReference type="eggNOG" id="COG1984">
    <property type="taxonomic scope" value="Bacteria"/>
</dbReference>
<dbReference type="Pfam" id="PF00289">
    <property type="entry name" value="Biotin_carb_N"/>
    <property type="match status" value="1"/>
</dbReference>
<dbReference type="InterPro" id="IPR011054">
    <property type="entry name" value="Rudment_hybrid_motif"/>
</dbReference>
<dbReference type="SUPFAM" id="SSF51246">
    <property type="entry name" value="Rudiment single hybrid motif"/>
    <property type="match status" value="1"/>
</dbReference>
<dbReference type="FunFam" id="3.40.50.20:FF:000010">
    <property type="entry name" value="Propionyl-CoA carboxylase subunit alpha"/>
    <property type="match status" value="1"/>
</dbReference>
<dbReference type="InterPro" id="IPR011053">
    <property type="entry name" value="Single_hybrid_motif"/>
</dbReference>
<dbReference type="InterPro" id="IPR005482">
    <property type="entry name" value="Biotin_COase_C"/>
</dbReference>
<organism evidence="11 12">
    <name type="scientific">Alicyclobacillus acidocaldarius (strain Tc-4-1)</name>
    <name type="common">Bacillus acidocaldarius</name>
    <dbReference type="NCBI Taxonomy" id="1048834"/>
    <lineage>
        <taxon>Bacteria</taxon>
        <taxon>Bacillati</taxon>
        <taxon>Bacillota</taxon>
        <taxon>Bacilli</taxon>
        <taxon>Bacillales</taxon>
        <taxon>Alicyclobacillaceae</taxon>
        <taxon>Alicyclobacillus</taxon>
    </lineage>
</organism>
<dbReference type="PROSITE" id="PS50968">
    <property type="entry name" value="BIOTINYL_LIPOYL"/>
    <property type="match status" value="1"/>
</dbReference>
<evidence type="ECO:0000256" key="6">
    <source>
        <dbReference type="ARBA" id="ARBA00023267"/>
    </source>
</evidence>
<dbReference type="PROSITE" id="PS50975">
    <property type="entry name" value="ATP_GRASP"/>
    <property type="match status" value="1"/>
</dbReference>
<dbReference type="InterPro" id="IPR029000">
    <property type="entry name" value="Cyclophilin-like_dom_sf"/>
</dbReference>
<dbReference type="SUPFAM" id="SSF52440">
    <property type="entry name" value="PreATP-grasp domain"/>
    <property type="match status" value="1"/>
</dbReference>
<evidence type="ECO:0000259" key="9">
    <source>
        <dbReference type="PROSITE" id="PS50975"/>
    </source>
</evidence>
<dbReference type="PANTHER" id="PTHR18866">
    <property type="entry name" value="CARBOXYLASE:PYRUVATE/ACETYL-COA/PROPIONYL-COA CARBOXYLASE"/>
    <property type="match status" value="1"/>
</dbReference>
<dbReference type="Pfam" id="PF02786">
    <property type="entry name" value="CPSase_L_D2"/>
    <property type="match status" value="1"/>
</dbReference>
<dbReference type="GO" id="GO:0016874">
    <property type="term" value="F:ligase activity"/>
    <property type="evidence" value="ECO:0007669"/>
    <property type="project" value="UniProtKB-KW"/>
</dbReference>
<dbReference type="InterPro" id="IPR014084">
    <property type="entry name" value="Urea_COase"/>
</dbReference>
<dbReference type="SUPFAM" id="SSF51230">
    <property type="entry name" value="Single hybrid motif"/>
    <property type="match status" value="1"/>
</dbReference>
<dbReference type="Gene3D" id="3.30.470.20">
    <property type="entry name" value="ATP-grasp fold, B domain"/>
    <property type="match status" value="1"/>
</dbReference>
<evidence type="ECO:0000313" key="12">
    <source>
        <dbReference type="Proteomes" id="UP000000292"/>
    </source>
</evidence>
<dbReference type="AlphaFoldDB" id="F8IEI8"/>
<dbReference type="InterPro" id="IPR050856">
    <property type="entry name" value="Biotin_carboxylase_complex"/>
</dbReference>
<proteinExistence type="predicted"/>
<evidence type="ECO:0000256" key="2">
    <source>
        <dbReference type="ARBA" id="ARBA00022598"/>
    </source>
</evidence>
<accession>F8IEI8</accession>
<feature type="domain" description="Biotin carboxylation" evidence="10">
    <location>
        <begin position="3"/>
        <end position="446"/>
    </location>
</feature>
<dbReference type="HOGENOM" id="CLU_002162_0_1_9"/>
<dbReference type="InterPro" id="IPR005481">
    <property type="entry name" value="BC-like_N"/>
</dbReference>
<evidence type="ECO:0000256" key="4">
    <source>
        <dbReference type="ARBA" id="ARBA00022801"/>
    </source>
</evidence>
<evidence type="ECO:0000256" key="5">
    <source>
        <dbReference type="ARBA" id="ARBA00022840"/>
    </source>
</evidence>
<reference evidence="12" key="2">
    <citation type="submission" date="2011-06" db="EMBL/GenBank/DDBJ databases">
        <title>The complete genome sequence of Alicyclobacillus acidocaldarius sp. Tc-4-1.</title>
        <authorList>
            <person name="Chen Y."/>
            <person name="He Y."/>
            <person name="Dong Z."/>
            <person name="Hu S."/>
        </authorList>
    </citation>
    <scope>NUCLEOTIDE SEQUENCE [LARGE SCALE GENOMIC DNA]</scope>
    <source>
        <strain evidence="12">Tc-4-1</strain>
    </source>
</reference>
<dbReference type="Gene3D" id="2.40.100.10">
    <property type="entry name" value="Cyclophilin-like"/>
    <property type="match status" value="2"/>
</dbReference>
<dbReference type="EMBL" id="CP002902">
    <property type="protein sequence ID" value="AEJ42702.1"/>
    <property type="molecule type" value="Genomic_DNA"/>
</dbReference>
<dbReference type="SMART" id="SM00796">
    <property type="entry name" value="AHS1"/>
    <property type="match status" value="1"/>
</dbReference>
<keyword evidence="6" id="KW-0092">Biotin</keyword>
<evidence type="ECO:0000313" key="11">
    <source>
        <dbReference type="EMBL" id="AEJ42702.1"/>
    </source>
</evidence>
<evidence type="ECO:0000259" key="8">
    <source>
        <dbReference type="PROSITE" id="PS50968"/>
    </source>
</evidence>
<dbReference type="NCBIfam" id="TIGR02712">
    <property type="entry name" value="urea_carbox"/>
    <property type="match status" value="1"/>
</dbReference>
<sequence>MPMFRKVLIANRGAIAVRIIRTLKKMGIASVAVYTTADEDSLHVDLADEALWIGEGPVHDSYVNAEKILDAALRSGADAIHPGYGFLSENAAFARQCAERGLVFIGPDPEQIEKFGYKHVARDVARRAGVPLLPGTDLVRDLEELRRVCADIGYPVILKSTAGGGGIGMRVVEREDALADAFESVRRLAGQHFRDDGVFVEKYVPRARHIEVQIFGNRQGELVAIGERDCTLQRRNQKVVEECPAHVLSDETRRRLHEAALSVARAVGYRSAGTVEFLYDPSSDSFYFLEVNTRLQVEHGVTEEVYGLDLVEWMIREAAGKLTDLEARLPAPSGHSIQVRVYAEDPGREFRPCAGRVDGVVWPSGARVETWIDKGVAVSPYYDPLLAKIIVRKASRDAAVQALRDALAEARVYGLQNNLRYLRAIANSDVFASGDVYTKWLEGFEAPERAIEVLDGGLQTTIQDLPGRLGLWDVGVPPSGPMDALSMRIGNRLLGNPEGAPALELTLRGGSYAFRDDVWICLTGADMGATLDGQPVPRYRPVLARRRQVLRFGESAAGLRAYLCVQGGFDVAPVLGSASTFALGGFGGHGGRALAAGDVVGISPAAGEVADEGVEPPSFGRIWELGVVPGPHCTPEFLPPSYLEMLTSTDWTVHFNSSRTGIRLSGPAPVWAREDGGDAGLHPSNLHDNPYAIGSLNLTGDLAVLLGQDGPSLGGFVCPVTAPAAEMWKIGQLRPGDTVRFRLVSLAQARELDAMQARCLQEPAQFGKAYQLPLPEMPFSSFAEAAEAAYLARESEGHAFPVCVRAAGDEYVLVEFGDMELDLRYRFQVHLLMDAIRNAGDIPWIDLTPGIRSLQIHFDRSRMTSEEVARRVLRLDASVPDLSTARVPSRIVRMPLSFDDPSVQLAIERYQKNVRPDAPWCPSNIEFMRRVNGLERIEDVQRIVFEAKYLVLGLGDVYLGAPAATPVDPRHRLVTTKYNPARTWTPENAVGIGGSYMCIYGMESPGGYQLFGRTLQIWNTFRQTGSFRDGKPWLLRFFDQVEFYPVTPEELEEMRKKFMRGRYDIEIRETEFDLGAYLKFLEEIRDDAAAFKARQKQAFHEELERWKAMGLAAYTSEAVVEEEEPEEDGLTVLRAQMPGSVWKVHVKPGQIIRPGDTIAVIESMKMEFPVEATCAGVVRTVHVRPGQELRPGGPIVGIEEVSA</sequence>
<feature type="domain" description="Lipoyl-binding" evidence="8">
    <location>
        <begin position="1125"/>
        <end position="1199"/>
    </location>
</feature>
<reference evidence="11 12" key="1">
    <citation type="journal article" date="2011" name="J. Bacteriol.">
        <title>Complete Genome Sequence of Alicyclobacillus acidocaldarius Strain Tc-4-1.</title>
        <authorList>
            <person name="Chen Y."/>
            <person name="He Y."/>
            <person name="Zhang B."/>
            <person name="Yang J."/>
            <person name="Li W."/>
            <person name="Dong Z."/>
            <person name="Hu S."/>
        </authorList>
    </citation>
    <scope>NUCLEOTIDE SEQUENCE [LARGE SCALE GENOMIC DNA]</scope>
    <source>
        <strain evidence="11 12">Tc-4-1</strain>
    </source>
</reference>
<dbReference type="GO" id="GO:0046872">
    <property type="term" value="F:metal ion binding"/>
    <property type="evidence" value="ECO:0007669"/>
    <property type="project" value="InterPro"/>
</dbReference>
<keyword evidence="4" id="KW-0378">Hydrolase</keyword>
<dbReference type="Pfam" id="PF00364">
    <property type="entry name" value="Biotin_lipoyl"/>
    <property type="match status" value="1"/>
</dbReference>
<keyword evidence="2" id="KW-0436">Ligase</keyword>
<dbReference type="KEGG" id="aad:TC41_0744"/>
<dbReference type="SUPFAM" id="SSF56059">
    <property type="entry name" value="Glutathione synthetase ATP-binding domain-like"/>
    <property type="match status" value="1"/>
</dbReference>
<dbReference type="PROSITE" id="PS50979">
    <property type="entry name" value="BC"/>
    <property type="match status" value="1"/>
</dbReference>
<dbReference type="InterPro" id="IPR005479">
    <property type="entry name" value="CPAse_ATP-bd"/>
</dbReference>
<dbReference type="eggNOG" id="COG2049">
    <property type="taxonomic scope" value="Bacteria"/>
</dbReference>
<dbReference type="Pfam" id="PF02682">
    <property type="entry name" value="CT_C_D"/>
    <property type="match status" value="1"/>
</dbReference>
<dbReference type="CDD" id="cd06850">
    <property type="entry name" value="biotinyl_domain"/>
    <property type="match status" value="1"/>
</dbReference>
<feature type="domain" description="ATP-grasp" evidence="9">
    <location>
        <begin position="122"/>
        <end position="319"/>
    </location>
</feature>
<dbReference type="Pfam" id="PF02785">
    <property type="entry name" value="Biotin_carb_C"/>
    <property type="match status" value="1"/>
</dbReference>
<dbReference type="GO" id="GO:0016787">
    <property type="term" value="F:hydrolase activity"/>
    <property type="evidence" value="ECO:0007669"/>
    <property type="project" value="UniProtKB-KW"/>
</dbReference>
<dbReference type="SUPFAM" id="SSF50891">
    <property type="entry name" value="Cyclophilin-like"/>
    <property type="match status" value="2"/>
</dbReference>